<dbReference type="Gene3D" id="3.90.810.10">
    <property type="entry name" value="CRIB domain"/>
    <property type="match status" value="1"/>
</dbReference>
<proteinExistence type="predicted"/>
<dbReference type="Proteomes" id="UP000268162">
    <property type="component" value="Unassembled WGS sequence"/>
</dbReference>
<feature type="compositionally biased region" description="Basic residues" evidence="1">
    <location>
        <begin position="31"/>
        <end position="46"/>
    </location>
</feature>
<dbReference type="CDD" id="cd00132">
    <property type="entry name" value="CRIB"/>
    <property type="match status" value="1"/>
</dbReference>
<protein>
    <recommendedName>
        <fullName evidence="2">CRIB domain-containing protein</fullName>
    </recommendedName>
</protein>
<evidence type="ECO:0000256" key="1">
    <source>
        <dbReference type="SAM" id="MobiDB-lite"/>
    </source>
</evidence>
<organism evidence="3 4">
    <name type="scientific">Dimargaris cristalligena</name>
    <dbReference type="NCBI Taxonomy" id="215637"/>
    <lineage>
        <taxon>Eukaryota</taxon>
        <taxon>Fungi</taxon>
        <taxon>Fungi incertae sedis</taxon>
        <taxon>Zoopagomycota</taxon>
        <taxon>Kickxellomycotina</taxon>
        <taxon>Dimargaritomycetes</taxon>
        <taxon>Dimargaritales</taxon>
        <taxon>Dimargaritaceae</taxon>
        <taxon>Dimargaris</taxon>
    </lineage>
</organism>
<sequence>MTVKMTFAGLFTSCLGYVPNMDQRGLPSSLPHKRKRSSRNSKHNVRKLVISAPTNFRHTTHMGIGGLSTVAPQEMTHGYESIPNNPHDDLSFSPPLYPCKRMSLRPSLGSSSIDLPASHMTYKVPQQPLNLY</sequence>
<dbReference type="Pfam" id="PF00786">
    <property type="entry name" value="PBD"/>
    <property type="match status" value="1"/>
</dbReference>
<gene>
    <name evidence="3" type="ORF">BJ085DRAFT_27813</name>
</gene>
<reference evidence="4" key="1">
    <citation type="journal article" date="2018" name="Nat. Microbiol.">
        <title>Leveraging single-cell genomics to expand the fungal tree of life.</title>
        <authorList>
            <person name="Ahrendt S.R."/>
            <person name="Quandt C.A."/>
            <person name="Ciobanu D."/>
            <person name="Clum A."/>
            <person name="Salamov A."/>
            <person name="Andreopoulos B."/>
            <person name="Cheng J.F."/>
            <person name="Woyke T."/>
            <person name="Pelin A."/>
            <person name="Henrissat B."/>
            <person name="Reynolds N.K."/>
            <person name="Benny G.L."/>
            <person name="Smith M.E."/>
            <person name="James T.Y."/>
            <person name="Grigoriev I.V."/>
        </authorList>
    </citation>
    <scope>NUCLEOTIDE SEQUENCE [LARGE SCALE GENOMIC DNA]</scope>
    <source>
        <strain evidence="4">RSA 468</strain>
    </source>
</reference>
<feature type="region of interest" description="Disordered" evidence="1">
    <location>
        <begin position="22"/>
        <end position="46"/>
    </location>
</feature>
<dbReference type="AlphaFoldDB" id="A0A4Q0A314"/>
<name>A0A4Q0A314_9FUNG</name>
<accession>A0A4Q0A314</accession>
<evidence type="ECO:0000313" key="3">
    <source>
        <dbReference type="EMBL" id="RKP39772.1"/>
    </source>
</evidence>
<keyword evidence="4" id="KW-1185">Reference proteome</keyword>
<feature type="domain" description="CRIB" evidence="2">
    <location>
        <begin position="50"/>
        <end position="63"/>
    </location>
</feature>
<evidence type="ECO:0000313" key="4">
    <source>
        <dbReference type="Proteomes" id="UP000268162"/>
    </source>
</evidence>
<dbReference type="OrthoDB" id="5547166at2759"/>
<dbReference type="PROSITE" id="PS50108">
    <property type="entry name" value="CRIB"/>
    <property type="match status" value="1"/>
</dbReference>
<dbReference type="SMART" id="SM00285">
    <property type="entry name" value="PBD"/>
    <property type="match status" value="1"/>
</dbReference>
<dbReference type="InterPro" id="IPR000095">
    <property type="entry name" value="CRIB_dom"/>
</dbReference>
<dbReference type="EMBL" id="ML002245">
    <property type="protein sequence ID" value="RKP39772.1"/>
    <property type="molecule type" value="Genomic_DNA"/>
</dbReference>
<evidence type="ECO:0000259" key="2">
    <source>
        <dbReference type="PROSITE" id="PS50108"/>
    </source>
</evidence>
<dbReference type="InterPro" id="IPR036936">
    <property type="entry name" value="CRIB_dom_sf"/>
</dbReference>